<dbReference type="Proteomes" id="UP001633002">
    <property type="component" value="Unassembled WGS sequence"/>
</dbReference>
<organism evidence="2 3">
    <name type="scientific">Riccia sorocarpa</name>
    <dbReference type="NCBI Taxonomy" id="122646"/>
    <lineage>
        <taxon>Eukaryota</taxon>
        <taxon>Viridiplantae</taxon>
        <taxon>Streptophyta</taxon>
        <taxon>Embryophyta</taxon>
        <taxon>Marchantiophyta</taxon>
        <taxon>Marchantiopsida</taxon>
        <taxon>Marchantiidae</taxon>
        <taxon>Marchantiales</taxon>
        <taxon>Ricciaceae</taxon>
        <taxon>Riccia</taxon>
    </lineage>
</organism>
<keyword evidence="3" id="KW-1185">Reference proteome</keyword>
<feature type="compositionally biased region" description="Polar residues" evidence="1">
    <location>
        <begin position="47"/>
        <end position="69"/>
    </location>
</feature>
<evidence type="ECO:0000256" key="1">
    <source>
        <dbReference type="SAM" id="MobiDB-lite"/>
    </source>
</evidence>
<feature type="region of interest" description="Disordered" evidence="1">
    <location>
        <begin position="1"/>
        <end position="116"/>
    </location>
</feature>
<name>A0ABD3GSB4_9MARC</name>
<accession>A0ABD3GSB4</accession>
<evidence type="ECO:0000313" key="3">
    <source>
        <dbReference type="Proteomes" id="UP001633002"/>
    </source>
</evidence>
<comment type="caution">
    <text evidence="2">The sequence shown here is derived from an EMBL/GenBank/DDBJ whole genome shotgun (WGS) entry which is preliminary data.</text>
</comment>
<feature type="compositionally biased region" description="Low complexity" evidence="1">
    <location>
        <begin position="23"/>
        <end position="38"/>
    </location>
</feature>
<evidence type="ECO:0000313" key="2">
    <source>
        <dbReference type="EMBL" id="KAL3681284.1"/>
    </source>
</evidence>
<dbReference type="EMBL" id="JBJQOH010000007">
    <property type="protein sequence ID" value="KAL3681284.1"/>
    <property type="molecule type" value="Genomic_DNA"/>
</dbReference>
<dbReference type="AlphaFoldDB" id="A0ABD3GSB4"/>
<sequence>MAGIGRSNAHAPLVSQILHRIKNGGSSNSDSGSDSSGNRHAAANARSAPSQSNGVSGKVANTTSKGSARSGSSLNQSQGGSNPSADDSDDEFIPVKNQKRQLAKIDSPKAAVSKSRDNNVYAVLAVSDGEESETQEVFYKLGEAFVAAEPAKDKLPEDIDVVLKELQWK</sequence>
<protein>
    <submittedName>
        <fullName evidence="2">Uncharacterized protein</fullName>
    </submittedName>
</protein>
<feature type="compositionally biased region" description="Low complexity" evidence="1">
    <location>
        <begin position="70"/>
        <end position="84"/>
    </location>
</feature>
<gene>
    <name evidence="2" type="ORF">R1sor_024240</name>
</gene>
<proteinExistence type="predicted"/>
<reference evidence="2 3" key="1">
    <citation type="submission" date="2024-09" db="EMBL/GenBank/DDBJ databases">
        <title>Chromosome-scale assembly of Riccia sorocarpa.</title>
        <authorList>
            <person name="Paukszto L."/>
        </authorList>
    </citation>
    <scope>NUCLEOTIDE SEQUENCE [LARGE SCALE GENOMIC DNA]</scope>
    <source>
        <strain evidence="2">LP-2024</strain>
        <tissue evidence="2">Aerial parts of the thallus</tissue>
    </source>
</reference>